<comment type="catalytic activity">
    <reaction evidence="20">
        <text>L-threonyl-[protein] + ATP = O-phospho-L-threonyl-[protein] + ADP + H(+)</text>
        <dbReference type="Rhea" id="RHEA:46608"/>
        <dbReference type="Rhea" id="RHEA-COMP:11060"/>
        <dbReference type="Rhea" id="RHEA-COMP:11605"/>
        <dbReference type="ChEBI" id="CHEBI:15378"/>
        <dbReference type="ChEBI" id="CHEBI:30013"/>
        <dbReference type="ChEBI" id="CHEBI:30616"/>
        <dbReference type="ChEBI" id="CHEBI:61977"/>
        <dbReference type="ChEBI" id="CHEBI:456216"/>
        <dbReference type="EC" id="2.7.11.1"/>
    </reaction>
</comment>
<dbReference type="InterPro" id="IPR000719">
    <property type="entry name" value="Prot_kinase_dom"/>
</dbReference>
<reference evidence="23" key="1">
    <citation type="submission" date="2015-06" db="UniProtKB">
        <authorList>
            <consortium name="EnsemblPlants"/>
        </authorList>
    </citation>
    <scope>IDENTIFICATION</scope>
</reference>
<dbReference type="PROSITE" id="PS50011">
    <property type="entry name" value="PROTEIN_KINASE_DOM"/>
    <property type="match status" value="1"/>
</dbReference>
<keyword evidence="13" id="KW-0547">Nucleotide-binding</keyword>
<dbReference type="InterPro" id="IPR032675">
    <property type="entry name" value="LRR_dom_sf"/>
</dbReference>
<keyword evidence="19" id="KW-0325">Glycoprotein</keyword>
<evidence type="ECO:0000256" key="11">
    <source>
        <dbReference type="ARBA" id="ARBA00022729"/>
    </source>
</evidence>
<dbReference type="Pfam" id="PF00560">
    <property type="entry name" value="LRR_1"/>
    <property type="match status" value="8"/>
</dbReference>
<dbReference type="FunFam" id="3.30.200.20:FF:000661">
    <property type="entry name" value="Serine-threonine protein kinase plant-type"/>
    <property type="match status" value="1"/>
</dbReference>
<evidence type="ECO:0000256" key="13">
    <source>
        <dbReference type="ARBA" id="ARBA00022741"/>
    </source>
</evidence>
<evidence type="ECO:0000256" key="8">
    <source>
        <dbReference type="ARBA" id="ARBA00022614"/>
    </source>
</evidence>
<dbReference type="Pfam" id="PF08263">
    <property type="entry name" value="LRRNT_2"/>
    <property type="match status" value="1"/>
</dbReference>
<evidence type="ECO:0000256" key="20">
    <source>
        <dbReference type="ARBA" id="ARBA00047899"/>
    </source>
</evidence>
<dbReference type="EC" id="2.7.11.1" evidence="4"/>
<dbReference type="Pfam" id="PF07714">
    <property type="entry name" value="PK_Tyr_Ser-Thr"/>
    <property type="match status" value="1"/>
</dbReference>
<dbReference type="InterPro" id="IPR001611">
    <property type="entry name" value="Leu-rich_rpt"/>
</dbReference>
<keyword evidence="17" id="KW-0472">Membrane</keyword>
<keyword evidence="9" id="KW-0808">Transferase</keyword>
<feature type="domain" description="Protein kinase" evidence="22">
    <location>
        <begin position="809"/>
        <end position="1059"/>
    </location>
</feature>
<dbReference type="GO" id="GO:0005524">
    <property type="term" value="F:ATP binding"/>
    <property type="evidence" value="ECO:0007669"/>
    <property type="project" value="UniProtKB-UniRule"/>
</dbReference>
<protein>
    <recommendedName>
        <fullName evidence="4">non-specific serine/threonine protein kinase</fullName>
        <ecNumber evidence="4">2.7.11.1</ecNumber>
    </recommendedName>
</protein>
<keyword evidence="7" id="KW-0597">Phosphoprotein</keyword>
<dbReference type="InterPro" id="IPR001245">
    <property type="entry name" value="Ser-Thr/Tyr_kinase_cat_dom"/>
</dbReference>
<dbReference type="GO" id="GO:0033612">
    <property type="term" value="F:receptor serine/threonine kinase binding"/>
    <property type="evidence" value="ECO:0007669"/>
    <property type="project" value="TreeGrafter"/>
</dbReference>
<evidence type="ECO:0000256" key="4">
    <source>
        <dbReference type="ARBA" id="ARBA00012513"/>
    </source>
</evidence>
<accession>M8BMW0</accession>
<evidence type="ECO:0000256" key="5">
    <source>
        <dbReference type="ARBA" id="ARBA00022475"/>
    </source>
</evidence>
<dbReference type="InterPro" id="IPR003591">
    <property type="entry name" value="Leu-rich_rpt_typical-subtyp"/>
</dbReference>
<keyword evidence="6" id="KW-0723">Serine/threonine-protein kinase</keyword>
<evidence type="ECO:0000256" key="7">
    <source>
        <dbReference type="ARBA" id="ARBA00022553"/>
    </source>
</evidence>
<dbReference type="PANTHER" id="PTHR48056">
    <property type="entry name" value="LRR RECEPTOR-LIKE SERINE/THREONINE-PROTEIN KINASE-RELATED"/>
    <property type="match status" value="1"/>
</dbReference>
<comment type="similarity">
    <text evidence="3">Belongs to the protein kinase superfamily. Ser/Thr protein kinase family.</text>
</comment>
<dbReference type="PROSITE" id="PS00108">
    <property type="entry name" value="PROTEIN_KINASE_ST"/>
    <property type="match status" value="1"/>
</dbReference>
<evidence type="ECO:0000256" key="1">
    <source>
        <dbReference type="ARBA" id="ARBA00004162"/>
    </source>
</evidence>
<evidence type="ECO:0000313" key="23">
    <source>
        <dbReference type="EnsemblPlants" id="EMT26315"/>
    </source>
</evidence>
<dbReference type="PANTHER" id="PTHR48056:SF73">
    <property type="entry name" value="LRR RECEPTOR-LIKE SERINE_THREONINE-PROTEIN KINASE EFR"/>
    <property type="match status" value="1"/>
</dbReference>
<evidence type="ECO:0000256" key="3">
    <source>
        <dbReference type="ARBA" id="ARBA00008684"/>
    </source>
</evidence>
<dbReference type="InterPro" id="IPR011009">
    <property type="entry name" value="Kinase-like_dom_sf"/>
</dbReference>
<dbReference type="AlphaFoldDB" id="M8BMW0"/>
<evidence type="ECO:0000256" key="17">
    <source>
        <dbReference type="ARBA" id="ARBA00023136"/>
    </source>
</evidence>
<name>M8BMW0_AEGTA</name>
<evidence type="ECO:0000256" key="16">
    <source>
        <dbReference type="ARBA" id="ARBA00022989"/>
    </source>
</evidence>
<sequence>MATPSSSAHISVILVLLLLVLPHAISASSPATRNHGNGSDTDLAALLAFKASFSDPDGVLSSNWTSSASFCHWVGVSCSQRRQRVTAIELPGVPLYGSLAPHIGNLSFLSILNLNNTNLTSSIPDDLGRLHRLKFLYLGYNSLSGSIPPSIGNMTSLQVLSLRLNNLSGTIPAQLHNLHNAGKINLYANRLTGSIPTNLFNNTHLLSHLDIGNNSLTGPIPSCIGSLPMLEFLNLQVNHLAGPVPKAIFNMSKLHTMSFVANLNLTGSIPSNKSFSLPMLEVIAIAENYFTGHIPLGFVSCRYLQVISLDTNSFGGVVPTWLGKLTNLIFLSLSQNGLVGTIPAVLANLTSLMSLDLGECNLTGGIPVEFGQLGQLSGLSLHDNQLTGSIPASLGNLSKLAYLGLAFNMLVGSVPSTIGNMHSLVHIDIAQNSLQGDLNFLSMFTNFRRLQYLSIASNNFTSCNLPNYVGNLSGQLQYFNASGINLVGEIPPTISNLTGLIVLDLSENQLHSVIPQSIMKMENLQELDLYENNLLGTIPSPITLLKNLEFLFLNDNEFTGCIPDGIGNLSKLVYLELAGNRLSSTIPPSLFHLVSLLQLDLSRNLFNGTLPLDIGYLKQINFMDISTNRLVGSLPDSIGQLQMIAYLNLSHNSFDNSIPHSFDKLESMDTLDLSHNDLSGTIPEYLTNFTCLTSLNLSFNKLQGRIPEGGVFSNISLQSLMGNSGLCGASALGFSQCPSNTTQRTKDHMLKILLPTIIVVTGVVSSCIYVIIRKKIKKQQGMAVSTGMVDMIGHQLVSYHDLVHATENFSDSNLLGSGSFGNVFKGQLRNGVVVAIKVLDMHLEQAIRSFDAECGVLRMARHRNLIRILNTCSNLDFRALVLPYMCNGSLETLLHSSGATRNLGFLERLDIMIDVSMAMEYLHHEHHEVVLHCDLKPSNVLFDDDMTAHVADFGIARLLLGDDNSVIYASMPGTVGYMAPEYGSLGKASRKSDVFSYGIMFLEVLTGKRPTDDFFVGDRSLRRWVLEAFPREVVLVVDDQLIHDSSSTVSLEGYLVPMFELGLLCSSDSLDERITMSNVVVRLKKIKVEYTKAIGAAAAERSAAP</sequence>
<keyword evidence="15" id="KW-0067">ATP-binding</keyword>
<dbReference type="SMART" id="SM00365">
    <property type="entry name" value="LRR_SD22"/>
    <property type="match status" value="7"/>
</dbReference>
<keyword evidence="18" id="KW-0675">Receptor</keyword>
<dbReference type="PROSITE" id="PS00107">
    <property type="entry name" value="PROTEIN_KINASE_ATP"/>
    <property type="match status" value="1"/>
</dbReference>
<dbReference type="InterPro" id="IPR017441">
    <property type="entry name" value="Protein_kinase_ATP_BS"/>
</dbReference>
<dbReference type="SUPFAM" id="SSF56112">
    <property type="entry name" value="Protein kinase-like (PK-like)"/>
    <property type="match status" value="1"/>
</dbReference>
<keyword evidence="16" id="KW-1133">Transmembrane helix</keyword>
<dbReference type="FunFam" id="3.80.10.10:FF:000095">
    <property type="entry name" value="LRR receptor-like serine/threonine-protein kinase GSO1"/>
    <property type="match status" value="1"/>
</dbReference>
<dbReference type="InterPro" id="IPR050647">
    <property type="entry name" value="Plant_LRR-RLKs"/>
</dbReference>
<organism evidence="23">
    <name type="scientific">Aegilops tauschii</name>
    <name type="common">Tausch's goatgrass</name>
    <name type="synonym">Aegilops squarrosa</name>
    <dbReference type="NCBI Taxonomy" id="37682"/>
    <lineage>
        <taxon>Eukaryota</taxon>
        <taxon>Viridiplantae</taxon>
        <taxon>Streptophyta</taxon>
        <taxon>Embryophyta</taxon>
        <taxon>Tracheophyta</taxon>
        <taxon>Spermatophyta</taxon>
        <taxon>Magnoliopsida</taxon>
        <taxon>Liliopsida</taxon>
        <taxon>Poales</taxon>
        <taxon>Poaceae</taxon>
        <taxon>BOP clade</taxon>
        <taxon>Pooideae</taxon>
        <taxon>Triticodae</taxon>
        <taxon>Triticeae</taxon>
        <taxon>Triticinae</taxon>
        <taxon>Aegilops</taxon>
    </lineage>
</organism>
<evidence type="ECO:0000256" key="21">
    <source>
        <dbReference type="ARBA" id="ARBA00048679"/>
    </source>
</evidence>
<evidence type="ECO:0000256" key="6">
    <source>
        <dbReference type="ARBA" id="ARBA00022527"/>
    </source>
</evidence>
<keyword evidence="10" id="KW-0812">Transmembrane</keyword>
<keyword evidence="8" id="KW-0433">Leucine-rich repeat</keyword>
<dbReference type="Pfam" id="PF13855">
    <property type="entry name" value="LRR_8"/>
    <property type="match status" value="3"/>
</dbReference>
<evidence type="ECO:0000256" key="2">
    <source>
        <dbReference type="ARBA" id="ARBA00004479"/>
    </source>
</evidence>
<dbReference type="Gene3D" id="1.10.510.10">
    <property type="entry name" value="Transferase(Phosphotransferase) domain 1"/>
    <property type="match status" value="1"/>
</dbReference>
<dbReference type="Gene3D" id="3.80.10.10">
    <property type="entry name" value="Ribonuclease Inhibitor"/>
    <property type="match status" value="5"/>
</dbReference>
<evidence type="ECO:0000256" key="15">
    <source>
        <dbReference type="ARBA" id="ARBA00022840"/>
    </source>
</evidence>
<evidence type="ECO:0000256" key="9">
    <source>
        <dbReference type="ARBA" id="ARBA00022679"/>
    </source>
</evidence>
<keyword evidence="11" id="KW-0732">Signal</keyword>
<dbReference type="SMART" id="SM00369">
    <property type="entry name" value="LRR_TYP"/>
    <property type="match status" value="10"/>
</dbReference>
<dbReference type="SMART" id="SM00220">
    <property type="entry name" value="S_TKc"/>
    <property type="match status" value="1"/>
</dbReference>
<dbReference type="GO" id="GO:0004674">
    <property type="term" value="F:protein serine/threonine kinase activity"/>
    <property type="evidence" value="ECO:0007669"/>
    <property type="project" value="UniProtKB-KW"/>
</dbReference>
<evidence type="ECO:0000256" key="18">
    <source>
        <dbReference type="ARBA" id="ARBA00023170"/>
    </source>
</evidence>
<dbReference type="SUPFAM" id="SSF52058">
    <property type="entry name" value="L domain-like"/>
    <property type="match status" value="3"/>
</dbReference>
<dbReference type="FunFam" id="3.80.10.10:FF:000101">
    <property type="entry name" value="LRR receptor-like serine/threonine-protein kinase ERECTA"/>
    <property type="match status" value="1"/>
</dbReference>
<keyword evidence="14" id="KW-0418">Kinase</keyword>
<dbReference type="GO" id="GO:0005886">
    <property type="term" value="C:plasma membrane"/>
    <property type="evidence" value="ECO:0007669"/>
    <property type="project" value="UniProtKB-SubCell"/>
</dbReference>
<evidence type="ECO:0000259" key="22">
    <source>
        <dbReference type="PROSITE" id="PS50011"/>
    </source>
</evidence>
<evidence type="ECO:0000256" key="10">
    <source>
        <dbReference type="ARBA" id="ARBA00022692"/>
    </source>
</evidence>
<dbReference type="InterPro" id="IPR008271">
    <property type="entry name" value="Ser/Thr_kinase_AS"/>
</dbReference>
<comment type="catalytic activity">
    <reaction evidence="21">
        <text>L-seryl-[protein] + ATP = O-phospho-L-seryl-[protein] + ADP + H(+)</text>
        <dbReference type="Rhea" id="RHEA:17989"/>
        <dbReference type="Rhea" id="RHEA-COMP:9863"/>
        <dbReference type="Rhea" id="RHEA-COMP:11604"/>
        <dbReference type="ChEBI" id="CHEBI:15378"/>
        <dbReference type="ChEBI" id="CHEBI:29999"/>
        <dbReference type="ChEBI" id="CHEBI:30616"/>
        <dbReference type="ChEBI" id="CHEBI:83421"/>
        <dbReference type="ChEBI" id="CHEBI:456216"/>
        <dbReference type="EC" id="2.7.11.1"/>
    </reaction>
</comment>
<dbReference type="InterPro" id="IPR013210">
    <property type="entry name" value="LRR_N_plant-typ"/>
</dbReference>
<proteinExistence type="inferred from homology"/>
<dbReference type="FunFam" id="1.10.510.10:FF:000358">
    <property type="entry name" value="Putative leucine-rich repeat receptor-like serine/threonine-protein kinase"/>
    <property type="match status" value="1"/>
</dbReference>
<evidence type="ECO:0000256" key="19">
    <source>
        <dbReference type="ARBA" id="ARBA00023180"/>
    </source>
</evidence>
<dbReference type="EnsemblPlants" id="EMT26315">
    <property type="protein sequence ID" value="EMT26315"/>
    <property type="gene ID" value="F775_16166"/>
</dbReference>
<dbReference type="Gene3D" id="3.30.200.20">
    <property type="entry name" value="Phosphorylase Kinase, domain 1"/>
    <property type="match status" value="1"/>
</dbReference>
<comment type="subcellular location">
    <subcellularLocation>
        <location evidence="1">Cell membrane</location>
        <topology evidence="1">Single-pass membrane protein</topology>
    </subcellularLocation>
    <subcellularLocation>
        <location evidence="2">Membrane</location>
        <topology evidence="2">Single-pass type I membrane protein</topology>
    </subcellularLocation>
</comment>
<evidence type="ECO:0000256" key="12">
    <source>
        <dbReference type="ARBA" id="ARBA00022737"/>
    </source>
</evidence>
<keyword evidence="12" id="KW-0677">Repeat</keyword>
<keyword evidence="5" id="KW-1003">Cell membrane</keyword>
<evidence type="ECO:0000256" key="14">
    <source>
        <dbReference type="ARBA" id="ARBA00022777"/>
    </source>
</evidence>
<dbReference type="FunFam" id="3.80.10.10:FF:000317">
    <property type="entry name" value="Inactive leucine-rich repeat receptor-like protein kinase"/>
    <property type="match status" value="1"/>
</dbReference>